<name>A0A5C7GFH0_9FLAO</name>
<dbReference type="Gene3D" id="3.40.50.12370">
    <property type="match status" value="1"/>
</dbReference>
<dbReference type="AlphaFoldDB" id="A0A5C7GFH0"/>
<comment type="similarity">
    <text evidence="1">Belongs to the universal stress protein A family.</text>
</comment>
<organism evidence="3 4">
    <name type="scientific">Seonamhaeicola maritimus</name>
    <dbReference type="NCBI Taxonomy" id="2591822"/>
    <lineage>
        <taxon>Bacteria</taxon>
        <taxon>Pseudomonadati</taxon>
        <taxon>Bacteroidota</taxon>
        <taxon>Flavobacteriia</taxon>
        <taxon>Flavobacteriales</taxon>
        <taxon>Flavobacteriaceae</taxon>
    </lineage>
</organism>
<dbReference type="EMBL" id="VRKQ01000016">
    <property type="protein sequence ID" value="TXG35733.1"/>
    <property type="molecule type" value="Genomic_DNA"/>
</dbReference>
<protein>
    <submittedName>
        <fullName evidence="3">Universal stress protein</fullName>
    </submittedName>
</protein>
<accession>A0A5C7GFH0</accession>
<comment type="caution">
    <text evidence="3">The sequence shown here is derived from an EMBL/GenBank/DDBJ whole genome shotgun (WGS) entry which is preliminary data.</text>
</comment>
<dbReference type="Pfam" id="PF00582">
    <property type="entry name" value="Usp"/>
    <property type="match status" value="1"/>
</dbReference>
<evidence type="ECO:0000256" key="1">
    <source>
        <dbReference type="ARBA" id="ARBA00008791"/>
    </source>
</evidence>
<feature type="domain" description="UspA" evidence="2">
    <location>
        <begin position="1"/>
        <end position="146"/>
    </location>
</feature>
<dbReference type="InterPro" id="IPR006015">
    <property type="entry name" value="Universal_stress_UspA"/>
</dbReference>
<keyword evidence="4" id="KW-1185">Reference proteome</keyword>
<evidence type="ECO:0000313" key="4">
    <source>
        <dbReference type="Proteomes" id="UP000321080"/>
    </source>
</evidence>
<dbReference type="PANTHER" id="PTHR46268">
    <property type="entry name" value="STRESS RESPONSE PROTEIN NHAX"/>
    <property type="match status" value="1"/>
</dbReference>
<proteinExistence type="inferred from homology"/>
<dbReference type="Proteomes" id="UP000321080">
    <property type="component" value="Unassembled WGS sequence"/>
</dbReference>
<sequence length="286" mass="32549">MKTILLPTDFSKNSLNAINYATELFKNEVCEFYILNVQKASSFISDDMMVVSSSATIYSTLIDAAKKSITNIISSIKLREDNDKHQFHSIVDYDNFIDSINQTSEKHQVDLIIMGTKGASGLQRVLFGSNTARVMQRCHTPVLAIPEGCKYAPLNKIAFTTNHINLFTIDELQILKTVLHLCGSKLYVLHVADEHHLAQKQLQNMNFFDAYFPDAEHDFIDVNKKDMFDTVHQYILDNDIDILSMISEKHSFLERLFTRHALETFAFSIDVPFLVVESSNKSEAII</sequence>
<reference evidence="3 4" key="1">
    <citation type="submission" date="2019-08" db="EMBL/GenBank/DDBJ databases">
        <title>Seonamhaeicola sediminis sp. nov., isolated from marine sediment.</title>
        <authorList>
            <person name="Cao W.R."/>
        </authorList>
    </citation>
    <scope>NUCLEOTIDE SEQUENCE [LARGE SCALE GENOMIC DNA]</scope>
    <source>
        <strain evidence="3 4">1505</strain>
    </source>
</reference>
<dbReference type="PANTHER" id="PTHR46268:SF6">
    <property type="entry name" value="UNIVERSAL STRESS PROTEIN UP12"/>
    <property type="match status" value="1"/>
</dbReference>
<dbReference type="PRINTS" id="PR01438">
    <property type="entry name" value="UNVRSLSTRESS"/>
</dbReference>
<dbReference type="RefSeq" id="WP_147769338.1">
    <property type="nucleotide sequence ID" value="NZ_VRKQ01000016.1"/>
</dbReference>
<gene>
    <name evidence="3" type="ORF">FUA22_14640</name>
</gene>
<dbReference type="InterPro" id="IPR006016">
    <property type="entry name" value="UspA"/>
</dbReference>
<dbReference type="OrthoDB" id="9788959at2"/>
<dbReference type="SUPFAM" id="SSF52402">
    <property type="entry name" value="Adenine nucleotide alpha hydrolases-like"/>
    <property type="match status" value="2"/>
</dbReference>
<evidence type="ECO:0000313" key="3">
    <source>
        <dbReference type="EMBL" id="TXG35733.1"/>
    </source>
</evidence>
<evidence type="ECO:0000259" key="2">
    <source>
        <dbReference type="Pfam" id="PF00582"/>
    </source>
</evidence>
<dbReference type="CDD" id="cd00293">
    <property type="entry name" value="USP-like"/>
    <property type="match status" value="1"/>
</dbReference>